<evidence type="ECO:0000313" key="2">
    <source>
        <dbReference type="Proteomes" id="UP001151752"/>
    </source>
</evidence>
<keyword evidence="2" id="KW-1185">Reference proteome</keyword>
<dbReference type="AlphaFoldDB" id="A0A9Q0UPC9"/>
<accession>A0A9Q0UPC9</accession>
<evidence type="ECO:0000313" key="1">
    <source>
        <dbReference type="EMBL" id="KAJ6733638.1"/>
    </source>
</evidence>
<dbReference type="Proteomes" id="UP001151752">
    <property type="component" value="Chromosome 7"/>
</dbReference>
<comment type="caution">
    <text evidence="1">The sequence shown here is derived from an EMBL/GenBank/DDBJ whole genome shotgun (WGS) entry which is preliminary data.</text>
</comment>
<proteinExistence type="predicted"/>
<protein>
    <submittedName>
        <fullName evidence="1">Uncharacterized protein</fullName>
    </submittedName>
</protein>
<gene>
    <name evidence="1" type="ORF">OIU74_005424</name>
</gene>
<organism evidence="1 2">
    <name type="scientific">Salix koriyanagi</name>
    <dbReference type="NCBI Taxonomy" id="2511006"/>
    <lineage>
        <taxon>Eukaryota</taxon>
        <taxon>Viridiplantae</taxon>
        <taxon>Streptophyta</taxon>
        <taxon>Embryophyta</taxon>
        <taxon>Tracheophyta</taxon>
        <taxon>Spermatophyta</taxon>
        <taxon>Magnoliopsida</taxon>
        <taxon>eudicotyledons</taxon>
        <taxon>Gunneridae</taxon>
        <taxon>Pentapetalae</taxon>
        <taxon>rosids</taxon>
        <taxon>fabids</taxon>
        <taxon>Malpighiales</taxon>
        <taxon>Salicaceae</taxon>
        <taxon>Saliceae</taxon>
        <taxon>Salix</taxon>
    </lineage>
</organism>
<reference evidence="1" key="2">
    <citation type="journal article" date="2023" name="Int. J. Mol. Sci.">
        <title>De Novo Assembly and Annotation of 11 Diverse Shrub Willow (Salix) Genomes Reveals Novel Gene Organization in Sex-Linked Regions.</title>
        <authorList>
            <person name="Hyden B."/>
            <person name="Feng K."/>
            <person name="Yates T.B."/>
            <person name="Jawdy S."/>
            <person name="Cereghino C."/>
            <person name="Smart L.B."/>
            <person name="Muchero W."/>
        </authorList>
    </citation>
    <scope>NUCLEOTIDE SEQUENCE</scope>
    <source>
        <tissue evidence="1">Shoot tip</tissue>
    </source>
</reference>
<sequence>MGLGSLTIKENTMHFPLFSRCSQSRQIQYFLGPTVQICKPSNTLLPTIQIILIPASLKESITAFTFPWYF</sequence>
<name>A0A9Q0UPC9_9ROSI</name>
<reference evidence="1" key="1">
    <citation type="submission" date="2022-11" db="EMBL/GenBank/DDBJ databases">
        <authorList>
            <person name="Hyden B.L."/>
            <person name="Feng K."/>
            <person name="Yates T."/>
            <person name="Jawdy S."/>
            <person name="Smart L.B."/>
            <person name="Muchero W."/>
        </authorList>
    </citation>
    <scope>NUCLEOTIDE SEQUENCE</scope>
    <source>
        <tissue evidence="1">Shoot tip</tissue>
    </source>
</reference>
<dbReference type="EMBL" id="JAPFFM010000011">
    <property type="protein sequence ID" value="KAJ6733638.1"/>
    <property type="molecule type" value="Genomic_DNA"/>
</dbReference>